<sequence>MSNNASETPGQQAITLYDDVDSHHHIDDDTVWTYNGCTFKRITKKEADGSIVELRNGGVLSCPICPEIGVMTTLSNLVGHLVAKNHAQRFYHLWSLGSAGNNNAEPMLLFQDSWETANHLKVLRSKRLEKINRAVVAQGDYTWEQLKHRFNYVAEGHQGAQAVRPEQLFMPEFDMLHKFKAIDHHHVGAPEWSRMQPHQDRLLGTRTYHSNRENPRYYRRYPILKLNWKLAAGGISSIRTSGQQIVTSVFRQAKEKMTGVKGPLSEIVDNPRKRPAPEQGNDQDAVFKVPKRPYICENYGIQTSHETNKGLEQQVIYESPSTASTLGIQLPWTNEQIAQARALKAKASTVEELTPQEQESYKDYEQLYLLLDTLDEIDNGQSSGTHTL</sequence>
<reference evidence="2 3" key="1">
    <citation type="submission" date="2019-10" db="EMBL/GenBank/DDBJ databases">
        <authorList>
            <person name="Palmer J.M."/>
        </authorList>
    </citation>
    <scope>NUCLEOTIDE SEQUENCE [LARGE SCALE GENOMIC DNA]</scope>
    <source>
        <strain evidence="2 3">TWF718</strain>
    </source>
</reference>
<keyword evidence="3" id="KW-1185">Reference proteome</keyword>
<protein>
    <submittedName>
        <fullName evidence="2">Uncharacterized protein</fullName>
    </submittedName>
</protein>
<comment type="caution">
    <text evidence="2">The sequence shown here is derived from an EMBL/GenBank/DDBJ whole genome shotgun (WGS) entry which is preliminary data.</text>
</comment>
<accession>A0AAN8P2X2</accession>
<dbReference type="EMBL" id="JAVHNR010000001">
    <property type="protein sequence ID" value="KAK6357460.1"/>
    <property type="molecule type" value="Genomic_DNA"/>
</dbReference>
<name>A0AAN8P2X2_9PEZI</name>
<dbReference type="AlphaFoldDB" id="A0AAN8P2X2"/>
<feature type="region of interest" description="Disordered" evidence="1">
    <location>
        <begin position="263"/>
        <end position="284"/>
    </location>
</feature>
<evidence type="ECO:0000313" key="2">
    <source>
        <dbReference type="EMBL" id="KAK6357460.1"/>
    </source>
</evidence>
<evidence type="ECO:0000313" key="3">
    <source>
        <dbReference type="Proteomes" id="UP001313282"/>
    </source>
</evidence>
<organism evidence="2 3">
    <name type="scientific">Orbilia javanica</name>
    <dbReference type="NCBI Taxonomy" id="47235"/>
    <lineage>
        <taxon>Eukaryota</taxon>
        <taxon>Fungi</taxon>
        <taxon>Dikarya</taxon>
        <taxon>Ascomycota</taxon>
        <taxon>Pezizomycotina</taxon>
        <taxon>Orbiliomycetes</taxon>
        <taxon>Orbiliales</taxon>
        <taxon>Orbiliaceae</taxon>
        <taxon>Orbilia</taxon>
    </lineage>
</organism>
<gene>
    <name evidence="2" type="ORF">TWF718_001771</name>
</gene>
<dbReference type="Proteomes" id="UP001313282">
    <property type="component" value="Unassembled WGS sequence"/>
</dbReference>
<evidence type="ECO:0000256" key="1">
    <source>
        <dbReference type="SAM" id="MobiDB-lite"/>
    </source>
</evidence>
<proteinExistence type="predicted"/>